<dbReference type="EMBL" id="JRHH01000003">
    <property type="protein sequence ID" value="KGD68115.1"/>
    <property type="molecule type" value="Genomic_DNA"/>
</dbReference>
<dbReference type="Gene3D" id="3.40.50.2000">
    <property type="entry name" value="Glycogen Phosphorylase B"/>
    <property type="match status" value="2"/>
</dbReference>
<reference evidence="3 4" key="1">
    <citation type="submission" date="2014-09" db="EMBL/GenBank/DDBJ databases">
        <title>Whole Genome Shotgun of Flavobacterium aquatile LMG 4008.</title>
        <authorList>
            <person name="Gale A.N."/>
            <person name="Pipes S.E."/>
            <person name="Newman J.D."/>
        </authorList>
    </citation>
    <scope>NUCLEOTIDE SEQUENCE [LARGE SCALE GENOMIC DNA]</scope>
    <source>
        <strain evidence="3 4">LMG 4008</strain>
    </source>
</reference>
<feature type="domain" description="Glycosyl transferase family 1" evidence="2">
    <location>
        <begin position="160"/>
        <end position="330"/>
    </location>
</feature>
<dbReference type="Pfam" id="PF00534">
    <property type="entry name" value="Glycos_transf_1"/>
    <property type="match status" value="1"/>
</dbReference>
<dbReference type="SUPFAM" id="SSF53756">
    <property type="entry name" value="UDP-Glycosyltransferase/glycogen phosphorylase"/>
    <property type="match status" value="1"/>
</dbReference>
<evidence type="ECO:0000259" key="2">
    <source>
        <dbReference type="Pfam" id="PF00534"/>
    </source>
</evidence>
<dbReference type="CDD" id="cd03801">
    <property type="entry name" value="GT4_PimA-like"/>
    <property type="match status" value="1"/>
</dbReference>
<comment type="caution">
    <text evidence="3">The sequence shown here is derived from an EMBL/GenBank/DDBJ whole genome shotgun (WGS) entry which is preliminary data.</text>
</comment>
<organism evidence="3 4">
    <name type="scientific">Flavobacterium aquatile LMG 4008 = ATCC 11947</name>
    <dbReference type="NCBI Taxonomy" id="1453498"/>
    <lineage>
        <taxon>Bacteria</taxon>
        <taxon>Pseudomonadati</taxon>
        <taxon>Bacteroidota</taxon>
        <taxon>Flavobacteriia</taxon>
        <taxon>Flavobacteriales</taxon>
        <taxon>Flavobacteriaceae</taxon>
        <taxon>Flavobacterium</taxon>
    </lineage>
</organism>
<proteinExistence type="predicted"/>
<dbReference type="Proteomes" id="UP000029554">
    <property type="component" value="Unassembled WGS sequence"/>
</dbReference>
<evidence type="ECO:0000313" key="4">
    <source>
        <dbReference type="Proteomes" id="UP000029554"/>
    </source>
</evidence>
<dbReference type="PANTHER" id="PTHR46401">
    <property type="entry name" value="GLYCOSYLTRANSFERASE WBBK-RELATED"/>
    <property type="match status" value="1"/>
</dbReference>
<keyword evidence="4" id="KW-1185">Reference proteome</keyword>
<dbReference type="InterPro" id="IPR001296">
    <property type="entry name" value="Glyco_trans_1"/>
</dbReference>
<dbReference type="eggNOG" id="COG0438">
    <property type="taxonomic scope" value="Bacteria"/>
</dbReference>
<keyword evidence="1" id="KW-0808">Transferase</keyword>
<evidence type="ECO:0000256" key="1">
    <source>
        <dbReference type="ARBA" id="ARBA00022679"/>
    </source>
</evidence>
<dbReference type="GO" id="GO:0009103">
    <property type="term" value="P:lipopolysaccharide biosynthetic process"/>
    <property type="evidence" value="ECO:0007669"/>
    <property type="project" value="TreeGrafter"/>
</dbReference>
<name>A0A095UZY0_9FLAO</name>
<dbReference type="AlphaFoldDB" id="A0A095UZY0"/>
<accession>A0A095UZY0</accession>
<dbReference type="STRING" id="1453498.LG45_07405"/>
<sequence length="351" mass="40349">MGELGVTVKIVFIYPNTTRDKVKNSYENVDFIYLWDAFSPKNKYLKHLVSRFFLLFYIVRLKKNETVLVYGTINPWFAFLFNPALKVFNEITEHPSVHIHNNKVIGKLQYYFFKKFCLKINGIITITPSLSQFFISEFGIKKEKVTTINMIVDSFRFENIVVEERKNTITYCGTISESKDGISYLLNAFKTVLSHHPEMTLTLIGGFESAQTKDNVYKLIHTLSIEDKVIITGEISSDEMPLLLAESKLLVLSRPNSIQAQYGFPTKLGEYLMTKNPIVITDVGDFKMYLKDKHDIIYTIPDDAEDFAAKINWVLNNYSIALQIGANGKNVAMQSFNYKIEAQKLLDFTNI</sequence>
<dbReference type="GO" id="GO:0016757">
    <property type="term" value="F:glycosyltransferase activity"/>
    <property type="evidence" value="ECO:0007669"/>
    <property type="project" value="InterPro"/>
</dbReference>
<evidence type="ECO:0000313" key="3">
    <source>
        <dbReference type="EMBL" id="KGD68115.1"/>
    </source>
</evidence>
<gene>
    <name evidence="3" type="ORF">LG45_07405</name>
</gene>
<protein>
    <recommendedName>
        <fullName evidence="2">Glycosyl transferase family 1 domain-containing protein</fullName>
    </recommendedName>
</protein>
<dbReference type="PANTHER" id="PTHR46401:SF2">
    <property type="entry name" value="GLYCOSYLTRANSFERASE WBBK-RELATED"/>
    <property type="match status" value="1"/>
</dbReference>